<dbReference type="AlphaFoldDB" id="A0A7G5DZD8"/>
<dbReference type="EMBL" id="CP058555">
    <property type="protein sequence ID" value="QMV67113.1"/>
    <property type="molecule type" value="Genomic_DNA"/>
</dbReference>
<name>A0A7G5DZD8_9SPHI</name>
<evidence type="ECO:0000313" key="3">
    <source>
        <dbReference type="EMBL" id="QMV67113.1"/>
    </source>
</evidence>
<dbReference type="InterPro" id="IPR035905">
    <property type="entry name" value="Barstar-like_sf"/>
</dbReference>
<feature type="domain" description="Barstar (barnase inhibitor)" evidence="2">
    <location>
        <begin position="23"/>
        <end position="105"/>
    </location>
</feature>
<evidence type="ECO:0000259" key="2">
    <source>
        <dbReference type="Pfam" id="PF01337"/>
    </source>
</evidence>
<dbReference type="Proteomes" id="UP000515450">
    <property type="component" value="Chromosome"/>
</dbReference>
<dbReference type="Pfam" id="PF01337">
    <property type="entry name" value="Barstar"/>
    <property type="match status" value="1"/>
</dbReference>
<protein>
    <submittedName>
        <fullName evidence="3">Barstar family protein</fullName>
    </submittedName>
</protein>
<sequence length="135" mass="16267">MKKIKFLEYPMAYFNEVEYVAYLPKVEGENELFRKLSNILTFPDYFGENWNALFDCLRDFSWISKKGITLVHEEIPVLSKEQLRMYFDVLFSAVNDWKETDEHYFIIIFSKRDKPKIMKLIDDTECLIQFRILIG</sequence>
<reference evidence="3 4" key="1">
    <citation type="journal article" date="2020" name="G3 (Bethesda)">
        <title>CeMbio - The Caenorhabditis elegans Microbiome Resource.</title>
        <authorList>
            <person name="Dirksen P."/>
            <person name="Assie A."/>
            <person name="Zimmermann J."/>
            <person name="Zhang F."/>
            <person name="Tietje A.M."/>
            <person name="Marsh S.A."/>
            <person name="Felix M.A."/>
            <person name="Shapira M."/>
            <person name="Kaleta C."/>
            <person name="Schulenburg H."/>
            <person name="Samuel B."/>
        </authorList>
    </citation>
    <scope>NUCLEOTIDE SEQUENCE [LARGE SCALE GENOMIC DNA]</scope>
    <source>
        <strain evidence="3 4">BIGb0170</strain>
    </source>
</reference>
<evidence type="ECO:0000256" key="1">
    <source>
        <dbReference type="ARBA" id="ARBA00006845"/>
    </source>
</evidence>
<evidence type="ECO:0000313" key="4">
    <source>
        <dbReference type="Proteomes" id="UP000515450"/>
    </source>
</evidence>
<dbReference type="Gene3D" id="3.30.370.10">
    <property type="entry name" value="Barstar-like"/>
    <property type="match status" value="1"/>
</dbReference>
<dbReference type="InterPro" id="IPR000468">
    <property type="entry name" value="Barstar"/>
</dbReference>
<dbReference type="SUPFAM" id="SSF52038">
    <property type="entry name" value="Barstar-related"/>
    <property type="match status" value="1"/>
</dbReference>
<organism evidence="3 4">
    <name type="scientific">Sphingobacterium paramultivorum</name>
    <dbReference type="NCBI Taxonomy" id="2886510"/>
    <lineage>
        <taxon>Bacteria</taxon>
        <taxon>Pseudomonadati</taxon>
        <taxon>Bacteroidota</taxon>
        <taxon>Sphingobacteriia</taxon>
        <taxon>Sphingobacteriales</taxon>
        <taxon>Sphingobacteriaceae</taxon>
        <taxon>Sphingobacterium</taxon>
    </lineage>
</organism>
<dbReference type="RefSeq" id="WP_182331605.1">
    <property type="nucleotide sequence ID" value="NZ_CP058555.1"/>
</dbReference>
<comment type="similarity">
    <text evidence="1">Belongs to the barstar family.</text>
</comment>
<proteinExistence type="inferred from homology"/>
<accession>A0A7G5DZD8</accession>
<gene>
    <name evidence="3" type="ORF">HS960_05335</name>
</gene>
<keyword evidence="4" id="KW-1185">Reference proteome</keyword>